<name>A0A151PC55_ALLMI</name>
<dbReference type="CDD" id="cd19760">
    <property type="entry name" value="Bbox2_TRIM4-like"/>
    <property type="match status" value="1"/>
</dbReference>
<dbReference type="PANTHER" id="PTHR23239">
    <property type="entry name" value="INTERMEDIATE FILAMENT"/>
    <property type="match status" value="1"/>
</dbReference>
<keyword evidence="2 5" id="KW-0863">Zinc-finger</keyword>
<organism evidence="10 11">
    <name type="scientific">Alligator mississippiensis</name>
    <name type="common">American alligator</name>
    <dbReference type="NCBI Taxonomy" id="8496"/>
    <lineage>
        <taxon>Eukaryota</taxon>
        <taxon>Metazoa</taxon>
        <taxon>Chordata</taxon>
        <taxon>Craniata</taxon>
        <taxon>Vertebrata</taxon>
        <taxon>Euteleostomi</taxon>
        <taxon>Archelosauria</taxon>
        <taxon>Archosauria</taxon>
        <taxon>Crocodylia</taxon>
        <taxon>Alligatoridae</taxon>
        <taxon>Alligatorinae</taxon>
        <taxon>Alligator</taxon>
    </lineage>
</organism>
<dbReference type="Pfam" id="PF00643">
    <property type="entry name" value="zf-B_box"/>
    <property type="match status" value="1"/>
</dbReference>
<evidence type="ECO:0000256" key="2">
    <source>
        <dbReference type="ARBA" id="ARBA00022771"/>
    </source>
</evidence>
<dbReference type="InterPro" id="IPR039008">
    <property type="entry name" value="IF_rod_dom"/>
</dbReference>
<dbReference type="PANTHER" id="PTHR23239:SF180">
    <property type="entry name" value="KERATIN, TYPE I CYTOSKELETAL 17"/>
    <property type="match status" value="1"/>
</dbReference>
<reference evidence="10 11" key="1">
    <citation type="journal article" date="2012" name="Genome Biol.">
        <title>Sequencing three crocodilian genomes to illuminate the evolution of archosaurs and amniotes.</title>
        <authorList>
            <person name="St John J.A."/>
            <person name="Braun E.L."/>
            <person name="Isberg S.R."/>
            <person name="Miles L.G."/>
            <person name="Chong A.Y."/>
            <person name="Gongora J."/>
            <person name="Dalzell P."/>
            <person name="Moran C."/>
            <person name="Bed'hom B."/>
            <person name="Abzhanov A."/>
            <person name="Burgess S.C."/>
            <person name="Cooksey A.M."/>
            <person name="Castoe T.A."/>
            <person name="Crawford N.G."/>
            <person name="Densmore L.D."/>
            <person name="Drew J.C."/>
            <person name="Edwards S.V."/>
            <person name="Faircloth B.C."/>
            <person name="Fujita M.K."/>
            <person name="Greenwold M.J."/>
            <person name="Hoffmann F.G."/>
            <person name="Howard J.M."/>
            <person name="Iguchi T."/>
            <person name="Janes D.E."/>
            <person name="Khan S.Y."/>
            <person name="Kohno S."/>
            <person name="de Koning A.J."/>
            <person name="Lance S.L."/>
            <person name="McCarthy F.M."/>
            <person name="McCormack J.E."/>
            <person name="Merchant M.E."/>
            <person name="Peterson D.G."/>
            <person name="Pollock D.D."/>
            <person name="Pourmand N."/>
            <person name="Raney B.J."/>
            <person name="Roessler K.A."/>
            <person name="Sanford J.R."/>
            <person name="Sawyer R.H."/>
            <person name="Schmidt C.J."/>
            <person name="Triplett E.W."/>
            <person name="Tuberville T.D."/>
            <person name="Venegas-Anaya M."/>
            <person name="Howard J.T."/>
            <person name="Jarvis E.D."/>
            <person name="Guillette L.J.Jr."/>
            <person name="Glenn T.C."/>
            <person name="Green R.E."/>
            <person name="Ray D.A."/>
        </authorList>
    </citation>
    <scope>NUCLEOTIDE SEQUENCE [LARGE SCALE GENOMIC DNA]</scope>
    <source>
        <strain evidence="10">KSC_2009_1</strain>
    </source>
</reference>
<evidence type="ECO:0000256" key="1">
    <source>
        <dbReference type="ARBA" id="ARBA00022754"/>
    </source>
</evidence>
<dbReference type="InterPro" id="IPR002957">
    <property type="entry name" value="Keratin_I"/>
</dbReference>
<keyword evidence="1" id="KW-0403">Intermediate filament</keyword>
<feature type="coiled-coil region" evidence="6">
    <location>
        <begin position="484"/>
        <end position="625"/>
    </location>
</feature>
<evidence type="ECO:0000256" key="4">
    <source>
        <dbReference type="ARBA" id="ARBA00023054"/>
    </source>
</evidence>
<dbReference type="Gene3D" id="3.30.160.60">
    <property type="entry name" value="Classic Zinc Finger"/>
    <property type="match status" value="1"/>
</dbReference>
<dbReference type="SMART" id="SM01391">
    <property type="entry name" value="Filament"/>
    <property type="match status" value="1"/>
</dbReference>
<dbReference type="GO" id="GO:0005882">
    <property type="term" value="C:intermediate filament"/>
    <property type="evidence" value="ECO:0007669"/>
    <property type="project" value="UniProtKB-KW"/>
</dbReference>
<dbReference type="InterPro" id="IPR003879">
    <property type="entry name" value="Butyrophylin_SPRY"/>
</dbReference>
<accession>A0A151PC55</accession>
<dbReference type="InterPro" id="IPR001870">
    <property type="entry name" value="B30.2/SPRY"/>
</dbReference>
<evidence type="ECO:0000259" key="9">
    <source>
        <dbReference type="PROSITE" id="PS51842"/>
    </source>
</evidence>
<dbReference type="Gene3D" id="2.60.120.920">
    <property type="match status" value="1"/>
</dbReference>
<dbReference type="Proteomes" id="UP000050525">
    <property type="component" value="Unassembled WGS sequence"/>
</dbReference>
<evidence type="ECO:0000259" key="8">
    <source>
        <dbReference type="PROSITE" id="PS50188"/>
    </source>
</evidence>
<dbReference type="Pfam" id="PF00038">
    <property type="entry name" value="Filament"/>
    <property type="match status" value="1"/>
</dbReference>
<dbReference type="AlphaFoldDB" id="A0A151PC55"/>
<dbReference type="PROSITE" id="PS51842">
    <property type="entry name" value="IF_ROD_2"/>
    <property type="match status" value="1"/>
</dbReference>
<keyword evidence="11" id="KW-1185">Reference proteome</keyword>
<dbReference type="eggNOG" id="ENOG502SIFQ">
    <property type="taxonomic scope" value="Eukaryota"/>
</dbReference>
<dbReference type="Pfam" id="PF13765">
    <property type="entry name" value="PRY"/>
    <property type="match status" value="1"/>
</dbReference>
<dbReference type="PROSITE" id="PS50119">
    <property type="entry name" value="ZF_BBOX"/>
    <property type="match status" value="1"/>
</dbReference>
<feature type="domain" description="B30.2/SPRY" evidence="8">
    <location>
        <begin position="198"/>
        <end position="395"/>
    </location>
</feature>
<comment type="caution">
    <text evidence="10">The sequence shown here is derived from an EMBL/GenBank/DDBJ whole genome shotgun (WGS) entry which is preliminary data.</text>
</comment>
<dbReference type="Gene3D" id="1.20.5.170">
    <property type="match status" value="2"/>
</dbReference>
<feature type="coiled-coil region" evidence="6">
    <location>
        <begin position="425"/>
        <end position="452"/>
    </location>
</feature>
<dbReference type="SUPFAM" id="SSF64593">
    <property type="entry name" value="Intermediate filament protein, coiled coil region"/>
    <property type="match status" value="2"/>
</dbReference>
<dbReference type="EMBL" id="AKHW03000499">
    <property type="protein sequence ID" value="KYO46696.1"/>
    <property type="molecule type" value="Genomic_DNA"/>
</dbReference>
<evidence type="ECO:0000313" key="11">
    <source>
        <dbReference type="Proteomes" id="UP000050525"/>
    </source>
</evidence>
<protein>
    <submittedName>
        <fullName evidence="10">Keratin, type I cytoskeletal 14-like</fullName>
    </submittedName>
</protein>
<dbReference type="InterPro" id="IPR000315">
    <property type="entry name" value="Znf_B-box"/>
</dbReference>
<evidence type="ECO:0000256" key="3">
    <source>
        <dbReference type="ARBA" id="ARBA00022833"/>
    </source>
</evidence>
<dbReference type="InterPro" id="IPR006574">
    <property type="entry name" value="PRY"/>
</dbReference>
<dbReference type="STRING" id="8496.A0A151PC55"/>
<feature type="domain" description="IF rod" evidence="9">
    <location>
        <begin position="315"/>
        <end position="626"/>
    </location>
</feature>
<dbReference type="InterPro" id="IPR043136">
    <property type="entry name" value="B30.2/SPRY_sf"/>
</dbReference>
<dbReference type="SUPFAM" id="SSF49899">
    <property type="entry name" value="Concanavalin A-like lectins/glucanases"/>
    <property type="match status" value="1"/>
</dbReference>
<keyword evidence="4 6" id="KW-0175">Coiled coil</keyword>
<dbReference type="Gene3D" id="1.20.5.500">
    <property type="entry name" value="Single helix bin"/>
    <property type="match status" value="1"/>
</dbReference>
<evidence type="ECO:0000256" key="5">
    <source>
        <dbReference type="PROSITE-ProRule" id="PRU00024"/>
    </source>
</evidence>
<keyword evidence="3" id="KW-0862">Zinc</keyword>
<gene>
    <name evidence="10" type="ORF">Y1Q_0018441</name>
</gene>
<dbReference type="SUPFAM" id="SSF57845">
    <property type="entry name" value="B-box zinc-binding domain"/>
    <property type="match status" value="1"/>
</dbReference>
<dbReference type="PROSITE" id="PS50188">
    <property type="entry name" value="B302_SPRY"/>
    <property type="match status" value="1"/>
</dbReference>
<evidence type="ECO:0000256" key="6">
    <source>
        <dbReference type="SAM" id="Coils"/>
    </source>
</evidence>
<dbReference type="InterPro" id="IPR013320">
    <property type="entry name" value="ConA-like_dom_sf"/>
</dbReference>
<proteinExistence type="predicted"/>
<feature type="domain" description="B box-type" evidence="7">
    <location>
        <begin position="1"/>
        <end position="39"/>
    </location>
</feature>
<dbReference type="GO" id="GO:0045109">
    <property type="term" value="P:intermediate filament organization"/>
    <property type="evidence" value="ECO:0007669"/>
    <property type="project" value="TreeGrafter"/>
</dbReference>
<dbReference type="FunFam" id="1.20.5.170:FF:000002">
    <property type="entry name" value="Type I keratin KA11"/>
    <property type="match status" value="1"/>
</dbReference>
<dbReference type="PRINTS" id="PR01248">
    <property type="entry name" value="TYPE1KERATIN"/>
</dbReference>
<dbReference type="GO" id="GO:0005198">
    <property type="term" value="F:structural molecule activity"/>
    <property type="evidence" value="ECO:0007669"/>
    <property type="project" value="InterPro"/>
</dbReference>
<dbReference type="GO" id="GO:0030855">
    <property type="term" value="P:epithelial cell differentiation"/>
    <property type="evidence" value="ECO:0007669"/>
    <property type="project" value="TreeGrafter"/>
</dbReference>
<evidence type="ECO:0000313" key="10">
    <source>
        <dbReference type="EMBL" id="KYO46696.1"/>
    </source>
</evidence>
<dbReference type="SMART" id="SM00589">
    <property type="entry name" value="PRY"/>
    <property type="match status" value="1"/>
</dbReference>
<dbReference type="SMART" id="SM00336">
    <property type="entry name" value="BBOX"/>
    <property type="match status" value="1"/>
</dbReference>
<dbReference type="Gene3D" id="1.20.5.1160">
    <property type="entry name" value="Vasodilator-stimulated phosphoprotein"/>
    <property type="match status" value="1"/>
</dbReference>
<keyword evidence="2 5" id="KW-0479">Metal-binding</keyword>
<dbReference type="GO" id="GO:0008270">
    <property type="term" value="F:zinc ion binding"/>
    <property type="evidence" value="ECO:0007669"/>
    <property type="project" value="UniProtKB-KW"/>
</dbReference>
<evidence type="ECO:0000259" key="7">
    <source>
        <dbReference type="PROSITE" id="PS50119"/>
    </source>
</evidence>
<sequence>MMCEEHGEALKLFCETDQILMCLICRESRAHRAHPAAPIQEAAQQCKEQIQTQLQFLRGERKRLNELKGSECQKHQEYQQKAAAEKQKIVAEFEQLRRFLVEQERLLLAELGELERGIEESQRETVTQLSEEISHLNSLIKELEGKCQQPASDLLQDIKSTLSRCKTEQFQLPEGICPELERLIIFSGKSLALQETLKTFQETLPFKLEKPAYTKVTVTLDPDTAHPELILSPDWRCVTLTGMRQDLPDSPERFDSLYCVLGCQGFTSGRHCWEVEVARGFWAIGVARESSMPGGSYEPGIGSGASGIGLLGMNEKDTMQNLNDRLAAYLERVCSLEEANGQLEQRIQELQVKKALTRHYDPSSCFSTIAELRSQIQDESVRNSQLILQIDNAKLTASDFRMKFEAELATRLGVESDIKGLRKVLDGLTEARASLQVQIESLKEELTYLQQNHGEEVAALQGHLGGSVSVEVDASPGINLVKTLAEIRDRYEDINEKNQREAEAWHKQQCETFTQEVATSSEALQAARTKATELKRIVQSLEIELQMLQSTKEALEGTLAETESHYGVEMAQLQNLVAGKEAELAQLRTDTQHQANEYQHLLDLKTRLEVEIATYQQLLEGQEVRSEAKSPKQEISPEAVSKAPTTRRIKTLIEELVDGEVVSSHIEEVEHPL</sequence>
<dbReference type="PRINTS" id="PR01407">
    <property type="entry name" value="BUTYPHLNCDUF"/>
</dbReference>